<evidence type="ECO:0000259" key="4">
    <source>
        <dbReference type="PROSITE" id="PS50158"/>
    </source>
</evidence>
<dbReference type="EMBL" id="NHYD01000382">
    <property type="protein sequence ID" value="PPQ94330.1"/>
    <property type="molecule type" value="Genomic_DNA"/>
</dbReference>
<sequence length="396" mass="46232">TPNPSRQSSEDINLGNEDLSSSLFDLLSTLAIDQKEQHNTEMVETNGKKEIAINKPAVFNGDRMKSRSFIQDCYLYMDINDDIYNTDKKKITFILSFCMEGGEKLWNEQYLTSRMRGTSPNQTINWDTLPTFLEKFHDAFTPVDKTRSAMNNIKRLRQKMDKRVEDIINQFKLLLLVGQANLGTETESDHAHLIGLFQKCITPQLADKIMFSEDLPRTIQGWYKKATVFDTNYRLAKVFREEPEEHRRTPQWNNFPRNNRSYNPNRMDVGTMTAEERAELIRKGTCFRCKQRGHLSRECPQKGPTNQNRTQGQPNKKWTPEELHTHIRNLNKDEKDELADLMKGPTNQNRTQGQPSKKWTPKELHAHIRSLNKDEKDELADLMVKTGFEEKEEKDF</sequence>
<reference evidence="5 6" key="1">
    <citation type="journal article" date="2018" name="Evol. Lett.">
        <title>Horizontal gene cluster transfer increased hallucinogenic mushroom diversity.</title>
        <authorList>
            <person name="Reynolds H.T."/>
            <person name="Vijayakumar V."/>
            <person name="Gluck-Thaler E."/>
            <person name="Korotkin H.B."/>
            <person name="Matheny P.B."/>
            <person name="Slot J.C."/>
        </authorList>
    </citation>
    <scope>NUCLEOTIDE SEQUENCE [LARGE SCALE GENOMIC DNA]</scope>
    <source>
        <strain evidence="5 6">2631</strain>
    </source>
</reference>
<dbReference type="GO" id="GO:0008270">
    <property type="term" value="F:zinc ion binding"/>
    <property type="evidence" value="ECO:0007669"/>
    <property type="project" value="UniProtKB-KW"/>
</dbReference>
<feature type="compositionally biased region" description="Polar residues" evidence="3">
    <location>
        <begin position="303"/>
        <end position="316"/>
    </location>
</feature>
<evidence type="ECO:0000256" key="3">
    <source>
        <dbReference type="SAM" id="MobiDB-lite"/>
    </source>
</evidence>
<dbReference type="InParanoid" id="A0A409XUC2"/>
<feature type="domain" description="CCHC-type" evidence="4">
    <location>
        <begin position="286"/>
        <end position="301"/>
    </location>
</feature>
<evidence type="ECO:0000313" key="5">
    <source>
        <dbReference type="EMBL" id="PPQ94330.1"/>
    </source>
</evidence>
<organism evidence="5 6">
    <name type="scientific">Psilocybe cyanescens</name>
    <dbReference type="NCBI Taxonomy" id="93625"/>
    <lineage>
        <taxon>Eukaryota</taxon>
        <taxon>Fungi</taxon>
        <taxon>Dikarya</taxon>
        <taxon>Basidiomycota</taxon>
        <taxon>Agaricomycotina</taxon>
        <taxon>Agaricomycetes</taxon>
        <taxon>Agaricomycetidae</taxon>
        <taxon>Agaricales</taxon>
        <taxon>Agaricineae</taxon>
        <taxon>Strophariaceae</taxon>
        <taxon>Psilocybe</taxon>
    </lineage>
</organism>
<dbReference type="GO" id="GO:0006397">
    <property type="term" value="P:mRNA processing"/>
    <property type="evidence" value="ECO:0007669"/>
    <property type="project" value="UniProtKB-KW"/>
</dbReference>
<dbReference type="SUPFAM" id="SSF57756">
    <property type="entry name" value="Retrovirus zinc finger-like domains"/>
    <property type="match status" value="1"/>
</dbReference>
<accession>A0A409XUC2</accession>
<feature type="compositionally biased region" description="Polar residues" evidence="3">
    <location>
        <begin position="250"/>
        <end position="264"/>
    </location>
</feature>
<feature type="region of interest" description="Disordered" evidence="3">
    <location>
        <begin position="296"/>
        <end position="319"/>
    </location>
</feature>
<name>A0A409XUC2_PSICY</name>
<dbReference type="PANTHER" id="PTHR15503">
    <property type="entry name" value="LDOC1 RELATED"/>
    <property type="match status" value="1"/>
</dbReference>
<dbReference type="Gene3D" id="4.10.60.10">
    <property type="entry name" value="Zinc finger, CCHC-type"/>
    <property type="match status" value="1"/>
</dbReference>
<feature type="region of interest" description="Disordered" evidence="3">
    <location>
        <begin position="343"/>
        <end position="362"/>
    </location>
</feature>
<dbReference type="PANTHER" id="PTHR15503:SF22">
    <property type="entry name" value="TRANSPOSON TY3-I GAG POLYPROTEIN"/>
    <property type="match status" value="1"/>
</dbReference>
<dbReference type="STRING" id="93625.A0A409XUC2"/>
<feature type="non-terminal residue" evidence="5">
    <location>
        <position position="1"/>
    </location>
</feature>
<comment type="caution">
    <text evidence="5">The sequence shown here is derived from an EMBL/GenBank/DDBJ whole genome shotgun (WGS) entry which is preliminary data.</text>
</comment>
<evidence type="ECO:0000256" key="2">
    <source>
        <dbReference type="PROSITE-ProRule" id="PRU00047"/>
    </source>
</evidence>
<keyword evidence="1" id="KW-0507">mRNA processing</keyword>
<dbReference type="SMART" id="SM00343">
    <property type="entry name" value="ZnF_C2HC"/>
    <property type="match status" value="1"/>
</dbReference>
<evidence type="ECO:0000256" key="1">
    <source>
        <dbReference type="ARBA" id="ARBA00022664"/>
    </source>
</evidence>
<dbReference type="InterPro" id="IPR032567">
    <property type="entry name" value="RTL1-rel"/>
</dbReference>
<dbReference type="InterPro" id="IPR001878">
    <property type="entry name" value="Znf_CCHC"/>
</dbReference>
<dbReference type="OrthoDB" id="3263571at2759"/>
<gene>
    <name evidence="5" type="ORF">CVT25_000367</name>
</gene>
<feature type="region of interest" description="Disordered" evidence="3">
    <location>
        <begin position="246"/>
        <end position="267"/>
    </location>
</feature>
<keyword evidence="2" id="KW-0862">Zinc</keyword>
<feature type="compositionally biased region" description="Polar residues" evidence="3">
    <location>
        <begin position="345"/>
        <end position="357"/>
    </location>
</feature>
<dbReference type="AlphaFoldDB" id="A0A409XUC2"/>
<keyword evidence="2" id="KW-0479">Metal-binding</keyword>
<proteinExistence type="predicted"/>
<keyword evidence="2" id="KW-0863">Zinc-finger</keyword>
<dbReference type="PROSITE" id="PS50158">
    <property type="entry name" value="ZF_CCHC"/>
    <property type="match status" value="1"/>
</dbReference>
<keyword evidence="6" id="KW-1185">Reference proteome</keyword>
<dbReference type="InterPro" id="IPR036875">
    <property type="entry name" value="Znf_CCHC_sf"/>
</dbReference>
<dbReference type="Proteomes" id="UP000283269">
    <property type="component" value="Unassembled WGS sequence"/>
</dbReference>
<dbReference type="Pfam" id="PF00098">
    <property type="entry name" value="zf-CCHC"/>
    <property type="match status" value="1"/>
</dbReference>
<dbReference type="GO" id="GO:0003676">
    <property type="term" value="F:nucleic acid binding"/>
    <property type="evidence" value="ECO:0007669"/>
    <property type="project" value="InterPro"/>
</dbReference>
<protein>
    <recommendedName>
        <fullName evidence="4">CCHC-type domain-containing protein</fullName>
    </recommendedName>
</protein>
<evidence type="ECO:0000313" key="6">
    <source>
        <dbReference type="Proteomes" id="UP000283269"/>
    </source>
</evidence>